<feature type="domain" description="Class III cytochrome C" evidence="6">
    <location>
        <begin position="31"/>
        <end position="120"/>
    </location>
</feature>
<keyword evidence="2" id="KW-0349">Heme</keyword>
<evidence type="ECO:0000313" key="7">
    <source>
        <dbReference type="EMBL" id="MCE0743792.1"/>
    </source>
</evidence>
<dbReference type="RefSeq" id="WP_232877422.1">
    <property type="nucleotide sequence ID" value="NZ_JAJSOJ010000022.1"/>
</dbReference>
<keyword evidence="1" id="KW-0813">Transport</keyword>
<dbReference type="SUPFAM" id="SSF48695">
    <property type="entry name" value="Multiheme cytochromes"/>
    <property type="match status" value="1"/>
</dbReference>
<proteinExistence type="predicted"/>
<keyword evidence="5" id="KW-0408">Iron</keyword>
<evidence type="ECO:0000256" key="1">
    <source>
        <dbReference type="ARBA" id="ARBA00022448"/>
    </source>
</evidence>
<evidence type="ECO:0000256" key="2">
    <source>
        <dbReference type="ARBA" id="ARBA00022617"/>
    </source>
</evidence>
<keyword evidence="4" id="KW-0249">Electron transport</keyword>
<evidence type="ECO:0000259" key="6">
    <source>
        <dbReference type="Pfam" id="PF02085"/>
    </source>
</evidence>
<evidence type="ECO:0000256" key="4">
    <source>
        <dbReference type="ARBA" id="ARBA00022982"/>
    </source>
</evidence>
<organism evidence="7 8">
    <name type="scientific">Acetobacter sicerae</name>
    <dbReference type="NCBI Taxonomy" id="85325"/>
    <lineage>
        <taxon>Bacteria</taxon>
        <taxon>Pseudomonadati</taxon>
        <taxon>Pseudomonadota</taxon>
        <taxon>Alphaproteobacteria</taxon>
        <taxon>Acetobacterales</taxon>
        <taxon>Acetobacteraceae</taxon>
        <taxon>Acetobacter</taxon>
    </lineage>
</organism>
<dbReference type="Gene3D" id="3.90.10.10">
    <property type="entry name" value="Cytochrome C3"/>
    <property type="match status" value="1"/>
</dbReference>
<dbReference type="InterPro" id="IPR036280">
    <property type="entry name" value="Multihaem_cyt_sf"/>
</dbReference>
<evidence type="ECO:0000256" key="3">
    <source>
        <dbReference type="ARBA" id="ARBA00022723"/>
    </source>
</evidence>
<name>A0ABS8VS97_9PROT</name>
<dbReference type="EMBL" id="JAJSOJ010000022">
    <property type="protein sequence ID" value="MCE0743792.1"/>
    <property type="molecule type" value="Genomic_DNA"/>
</dbReference>
<dbReference type="CDD" id="cd08168">
    <property type="entry name" value="Cytochrom_C3"/>
    <property type="match status" value="1"/>
</dbReference>
<protein>
    <submittedName>
        <fullName evidence="7">Cytochrome c family protein</fullName>
    </submittedName>
</protein>
<dbReference type="InterPro" id="IPR020942">
    <property type="entry name" value="Cyt_c_III_dom"/>
</dbReference>
<dbReference type="Proteomes" id="UP001521074">
    <property type="component" value="Unassembled WGS sequence"/>
</dbReference>
<keyword evidence="3" id="KW-0479">Metal-binding</keyword>
<gene>
    <name evidence="7" type="ORF">LWC05_07775</name>
</gene>
<reference evidence="7 8" key="1">
    <citation type="submission" date="2021-12" db="EMBL/GenBank/DDBJ databases">
        <title>Genome sequence of Acetobacter sicerae DmPark20a_162.</title>
        <authorList>
            <person name="Chaston J.M."/>
        </authorList>
    </citation>
    <scope>NUCLEOTIDE SEQUENCE [LARGE SCALE GENOMIC DNA]</scope>
    <source>
        <strain evidence="7 8">DmPark20a_162</strain>
    </source>
</reference>
<keyword evidence="8" id="KW-1185">Reference proteome</keyword>
<dbReference type="Pfam" id="PF02085">
    <property type="entry name" value="Cytochrom_CIII"/>
    <property type="match status" value="1"/>
</dbReference>
<comment type="caution">
    <text evidence="7">The sequence shown here is derived from an EMBL/GenBank/DDBJ whole genome shotgun (WGS) entry which is preliminary data.</text>
</comment>
<sequence length="128" mass="14280">MRRRAQSGAVALCAAAGIVGGAIWWSVSRAPHTAQSLPLMPLTFTHQDHGAFNCVVCHHNYTEPKLASGPFQHCIECHKKTPELAPIIERQFHQQCEGCHLKLKREKRASGPVRACHVCHAEERPPRF</sequence>
<evidence type="ECO:0000313" key="8">
    <source>
        <dbReference type="Proteomes" id="UP001521074"/>
    </source>
</evidence>
<accession>A0ABS8VS97</accession>
<evidence type="ECO:0000256" key="5">
    <source>
        <dbReference type="ARBA" id="ARBA00023004"/>
    </source>
</evidence>